<reference evidence="2" key="1">
    <citation type="journal article" date="2023" name="Nat. Plants">
        <title>Single-cell RNA sequencing provides a high-resolution roadmap for understanding the multicellular compartmentation of specialized metabolism.</title>
        <authorList>
            <person name="Sun S."/>
            <person name="Shen X."/>
            <person name="Li Y."/>
            <person name="Li Y."/>
            <person name="Wang S."/>
            <person name="Li R."/>
            <person name="Zhang H."/>
            <person name="Shen G."/>
            <person name="Guo B."/>
            <person name="Wei J."/>
            <person name="Xu J."/>
            <person name="St-Pierre B."/>
            <person name="Chen S."/>
            <person name="Sun C."/>
        </authorList>
    </citation>
    <scope>NUCLEOTIDE SEQUENCE [LARGE SCALE GENOMIC DNA]</scope>
</reference>
<accession>A0ACB9ZYV8</accession>
<comment type="caution">
    <text evidence="1">The sequence shown here is derived from an EMBL/GenBank/DDBJ whole genome shotgun (WGS) entry which is preliminary data.</text>
</comment>
<proteinExistence type="predicted"/>
<keyword evidence="2" id="KW-1185">Reference proteome</keyword>
<gene>
    <name evidence="1" type="ORF">M9H77_31017</name>
</gene>
<name>A0ACB9ZYV8_CATRO</name>
<evidence type="ECO:0000313" key="2">
    <source>
        <dbReference type="Proteomes" id="UP001060085"/>
    </source>
</evidence>
<sequence>MELYTLRLSLEEDKDASIARFISDLNRDIADQLELYPYTTYEDICHLATKIENQRKRISFSKTNLPLSKNVMPKSQASTHKSWPKKEYTPKVAFKDHSKPKVEEKERLITNPTRCFKCNSVNVLILLLTVVIAPMLLKTSMMFSLKRYSMDFLL</sequence>
<dbReference type="EMBL" id="CM044707">
    <property type="protein sequence ID" value="KAI5653830.1"/>
    <property type="molecule type" value="Genomic_DNA"/>
</dbReference>
<organism evidence="1 2">
    <name type="scientific">Catharanthus roseus</name>
    <name type="common">Madagascar periwinkle</name>
    <name type="synonym">Vinca rosea</name>
    <dbReference type="NCBI Taxonomy" id="4058"/>
    <lineage>
        <taxon>Eukaryota</taxon>
        <taxon>Viridiplantae</taxon>
        <taxon>Streptophyta</taxon>
        <taxon>Embryophyta</taxon>
        <taxon>Tracheophyta</taxon>
        <taxon>Spermatophyta</taxon>
        <taxon>Magnoliopsida</taxon>
        <taxon>eudicotyledons</taxon>
        <taxon>Gunneridae</taxon>
        <taxon>Pentapetalae</taxon>
        <taxon>asterids</taxon>
        <taxon>lamiids</taxon>
        <taxon>Gentianales</taxon>
        <taxon>Apocynaceae</taxon>
        <taxon>Rauvolfioideae</taxon>
        <taxon>Vinceae</taxon>
        <taxon>Catharanthinae</taxon>
        <taxon>Catharanthus</taxon>
    </lineage>
</organism>
<dbReference type="Proteomes" id="UP001060085">
    <property type="component" value="Linkage Group LG07"/>
</dbReference>
<protein>
    <submittedName>
        <fullName evidence="1">Uncharacterized protein</fullName>
    </submittedName>
</protein>
<evidence type="ECO:0000313" key="1">
    <source>
        <dbReference type="EMBL" id="KAI5653830.1"/>
    </source>
</evidence>